<dbReference type="EMBL" id="JBBPBN010000019">
    <property type="protein sequence ID" value="KAK9018254.1"/>
    <property type="molecule type" value="Genomic_DNA"/>
</dbReference>
<dbReference type="PANTHER" id="PTHR13774">
    <property type="entry name" value="PHENAZINE BIOSYNTHESIS PROTEIN"/>
    <property type="match status" value="1"/>
</dbReference>
<comment type="caution">
    <text evidence="3">The sequence shown here is derived from an EMBL/GenBank/DDBJ whole genome shotgun (WGS) entry which is preliminary data.</text>
</comment>
<dbReference type="PANTHER" id="PTHR13774:SF17">
    <property type="entry name" value="PHENAZINE BIOSYNTHESIS-LIKE DOMAIN-CONTAINING PROTEIN"/>
    <property type="match status" value="1"/>
</dbReference>
<keyword evidence="4" id="KW-1185">Reference proteome</keyword>
<proteinExistence type="inferred from homology"/>
<organism evidence="3 4">
    <name type="scientific">Hibiscus sabdariffa</name>
    <name type="common">roselle</name>
    <dbReference type="NCBI Taxonomy" id="183260"/>
    <lineage>
        <taxon>Eukaryota</taxon>
        <taxon>Viridiplantae</taxon>
        <taxon>Streptophyta</taxon>
        <taxon>Embryophyta</taxon>
        <taxon>Tracheophyta</taxon>
        <taxon>Spermatophyta</taxon>
        <taxon>Magnoliopsida</taxon>
        <taxon>eudicotyledons</taxon>
        <taxon>Gunneridae</taxon>
        <taxon>Pentapetalae</taxon>
        <taxon>rosids</taxon>
        <taxon>malvids</taxon>
        <taxon>Malvales</taxon>
        <taxon>Malvaceae</taxon>
        <taxon>Malvoideae</taxon>
        <taxon>Hibiscus</taxon>
    </lineage>
</organism>
<protein>
    <submittedName>
        <fullName evidence="3">Uncharacterized protein</fullName>
    </submittedName>
</protein>
<dbReference type="Gene3D" id="3.10.310.10">
    <property type="entry name" value="Diaminopimelate Epimerase, Chain A, domain 1"/>
    <property type="match status" value="1"/>
</dbReference>
<name>A0ABR2RZE2_9ROSI</name>
<dbReference type="Proteomes" id="UP001396334">
    <property type="component" value="Unassembled WGS sequence"/>
</dbReference>
<keyword evidence="2" id="KW-0413">Isomerase</keyword>
<evidence type="ECO:0000256" key="1">
    <source>
        <dbReference type="ARBA" id="ARBA00008270"/>
    </source>
</evidence>
<sequence>MFPSGKSVIEMEPQLDDILKCPGRGLIVSAVAPPDSEFDFISRFFCPKYGLNEDPVCGGAHCALAPYWSQKLGKHHLEVNSEDPFKRAEAESLSARKSCYGDGRLCFGIDLELNFYSAYPNDCEIPFGGVLDSAKDVRFVGVIESTTSSSSQAAER</sequence>
<dbReference type="SUPFAM" id="SSF54506">
    <property type="entry name" value="Diaminopimelate epimerase-like"/>
    <property type="match status" value="1"/>
</dbReference>
<comment type="similarity">
    <text evidence="1">Belongs to the PhzF family.</text>
</comment>
<accession>A0ABR2RZE2</accession>
<gene>
    <name evidence="3" type="ORF">V6N11_001232</name>
</gene>
<dbReference type="InterPro" id="IPR003719">
    <property type="entry name" value="Phenazine_PhzF-like"/>
</dbReference>
<evidence type="ECO:0000256" key="2">
    <source>
        <dbReference type="ARBA" id="ARBA00023235"/>
    </source>
</evidence>
<evidence type="ECO:0000313" key="3">
    <source>
        <dbReference type="EMBL" id="KAK9018254.1"/>
    </source>
</evidence>
<dbReference type="Pfam" id="PF02567">
    <property type="entry name" value="PhzC-PhzF"/>
    <property type="match status" value="1"/>
</dbReference>
<reference evidence="3 4" key="1">
    <citation type="journal article" date="2024" name="G3 (Bethesda)">
        <title>Genome assembly of Hibiscus sabdariffa L. provides insights into metabolisms of medicinal natural products.</title>
        <authorList>
            <person name="Kim T."/>
        </authorList>
    </citation>
    <scope>NUCLEOTIDE SEQUENCE [LARGE SCALE GENOMIC DNA]</scope>
    <source>
        <strain evidence="3">TK-2024</strain>
        <tissue evidence="3">Old leaves</tissue>
    </source>
</reference>
<evidence type="ECO:0000313" key="4">
    <source>
        <dbReference type="Proteomes" id="UP001396334"/>
    </source>
</evidence>